<dbReference type="InterPro" id="IPR005490">
    <property type="entry name" value="LD_TPept_cat_dom"/>
</dbReference>
<comment type="pathway">
    <text evidence="1 7">Cell wall biogenesis; peptidoglycan biosynthesis.</text>
</comment>
<dbReference type="PANTHER" id="PTHR38589">
    <property type="entry name" value="BLR0621 PROTEIN"/>
    <property type="match status" value="1"/>
</dbReference>
<sequence>MIVTPQVAHFRGRFLPCSIGRSGLIAAGEKREGDGATPLGRHRILGLLYRPDRLSRPTPWATPIGPTDLWSDDPADPAYNSPVRHPHGFSHEKLRRCDPMYDLILLTDWNYPHAAPGKGSAIFVHTWRAPRRATAGCVAFSRSDLRWLAGHLMPGATLIIQR</sequence>
<dbReference type="AlphaFoldDB" id="A0A918TP85"/>
<dbReference type="GO" id="GO:0071555">
    <property type="term" value="P:cell wall organization"/>
    <property type="evidence" value="ECO:0007669"/>
    <property type="project" value="UniProtKB-UniRule"/>
</dbReference>
<evidence type="ECO:0000256" key="7">
    <source>
        <dbReference type="PROSITE-ProRule" id="PRU01373"/>
    </source>
</evidence>
<reference evidence="9" key="2">
    <citation type="submission" date="2020-09" db="EMBL/GenBank/DDBJ databases">
        <authorList>
            <person name="Sun Q."/>
            <person name="Kim S."/>
        </authorList>
    </citation>
    <scope>NUCLEOTIDE SEQUENCE</scope>
    <source>
        <strain evidence="9">KCTC 23310</strain>
    </source>
</reference>
<comment type="similarity">
    <text evidence="2">Belongs to the YkuD family.</text>
</comment>
<dbReference type="EMBL" id="BMYJ01000005">
    <property type="protein sequence ID" value="GHC56479.1"/>
    <property type="molecule type" value="Genomic_DNA"/>
</dbReference>
<keyword evidence="4 7" id="KW-0133">Cell shape</keyword>
<keyword evidence="3" id="KW-0808">Transferase</keyword>
<comment type="caution">
    <text evidence="9">The sequence shown here is derived from an EMBL/GenBank/DDBJ whole genome shotgun (WGS) entry which is preliminary data.</text>
</comment>
<dbReference type="Proteomes" id="UP000638981">
    <property type="component" value="Unassembled WGS sequence"/>
</dbReference>
<keyword evidence="10" id="KW-1185">Reference proteome</keyword>
<feature type="domain" description="L,D-TPase catalytic" evidence="8">
    <location>
        <begin position="1"/>
        <end position="161"/>
    </location>
</feature>
<dbReference type="GO" id="GO:0009252">
    <property type="term" value="P:peptidoglycan biosynthetic process"/>
    <property type="evidence" value="ECO:0007669"/>
    <property type="project" value="UniProtKB-KW"/>
</dbReference>
<keyword evidence="5 7" id="KW-0573">Peptidoglycan synthesis</keyword>
<organism evidence="9 10">
    <name type="scientific">Neogemmobacter tilapiae</name>
    <dbReference type="NCBI Taxonomy" id="875041"/>
    <lineage>
        <taxon>Bacteria</taxon>
        <taxon>Pseudomonadati</taxon>
        <taxon>Pseudomonadota</taxon>
        <taxon>Alphaproteobacteria</taxon>
        <taxon>Rhodobacterales</taxon>
        <taxon>Paracoccaceae</taxon>
        <taxon>Neogemmobacter</taxon>
    </lineage>
</organism>
<name>A0A918TP85_9RHOB</name>
<evidence type="ECO:0000256" key="6">
    <source>
        <dbReference type="ARBA" id="ARBA00023316"/>
    </source>
</evidence>
<evidence type="ECO:0000259" key="8">
    <source>
        <dbReference type="PROSITE" id="PS52029"/>
    </source>
</evidence>
<evidence type="ECO:0000256" key="1">
    <source>
        <dbReference type="ARBA" id="ARBA00004752"/>
    </source>
</evidence>
<accession>A0A918TP85</accession>
<evidence type="ECO:0000313" key="9">
    <source>
        <dbReference type="EMBL" id="GHC56479.1"/>
    </source>
</evidence>
<feature type="active site" description="Proton donor/acceptor" evidence="7">
    <location>
        <position position="125"/>
    </location>
</feature>
<dbReference type="Pfam" id="PF03734">
    <property type="entry name" value="YkuD"/>
    <property type="match status" value="1"/>
</dbReference>
<dbReference type="CDD" id="cd16913">
    <property type="entry name" value="YkuD_like"/>
    <property type="match status" value="1"/>
</dbReference>
<proteinExistence type="inferred from homology"/>
<dbReference type="InterPro" id="IPR038063">
    <property type="entry name" value="Transpep_catalytic_dom"/>
</dbReference>
<gene>
    <name evidence="9" type="ORF">GCM10007315_19780</name>
</gene>
<reference evidence="9" key="1">
    <citation type="journal article" date="2014" name="Int. J. Syst. Evol. Microbiol.">
        <title>Complete genome sequence of Corynebacterium casei LMG S-19264T (=DSM 44701T), isolated from a smear-ripened cheese.</title>
        <authorList>
            <consortium name="US DOE Joint Genome Institute (JGI-PGF)"/>
            <person name="Walter F."/>
            <person name="Albersmeier A."/>
            <person name="Kalinowski J."/>
            <person name="Ruckert C."/>
        </authorList>
    </citation>
    <scope>NUCLEOTIDE SEQUENCE</scope>
    <source>
        <strain evidence="9">KCTC 23310</strain>
    </source>
</reference>
<evidence type="ECO:0000256" key="4">
    <source>
        <dbReference type="ARBA" id="ARBA00022960"/>
    </source>
</evidence>
<evidence type="ECO:0000256" key="5">
    <source>
        <dbReference type="ARBA" id="ARBA00022984"/>
    </source>
</evidence>
<dbReference type="SUPFAM" id="SSF141523">
    <property type="entry name" value="L,D-transpeptidase catalytic domain-like"/>
    <property type="match status" value="1"/>
</dbReference>
<protein>
    <recommendedName>
        <fullName evidence="8">L,D-TPase catalytic domain-containing protein</fullName>
    </recommendedName>
</protein>
<dbReference type="PANTHER" id="PTHR38589:SF1">
    <property type="entry name" value="BLR0621 PROTEIN"/>
    <property type="match status" value="1"/>
</dbReference>
<dbReference type="GO" id="GO:0004180">
    <property type="term" value="F:carboxypeptidase activity"/>
    <property type="evidence" value="ECO:0007669"/>
    <property type="project" value="UniProtKB-ARBA"/>
</dbReference>
<keyword evidence="6 7" id="KW-0961">Cell wall biogenesis/degradation</keyword>
<evidence type="ECO:0000256" key="2">
    <source>
        <dbReference type="ARBA" id="ARBA00005992"/>
    </source>
</evidence>
<dbReference type="PROSITE" id="PS52029">
    <property type="entry name" value="LD_TPASE"/>
    <property type="match status" value="1"/>
</dbReference>
<dbReference type="GO" id="GO:0016740">
    <property type="term" value="F:transferase activity"/>
    <property type="evidence" value="ECO:0007669"/>
    <property type="project" value="UniProtKB-KW"/>
</dbReference>
<evidence type="ECO:0000313" key="10">
    <source>
        <dbReference type="Proteomes" id="UP000638981"/>
    </source>
</evidence>
<dbReference type="Gene3D" id="2.40.440.10">
    <property type="entry name" value="L,D-transpeptidase catalytic domain-like"/>
    <property type="match status" value="1"/>
</dbReference>
<feature type="active site" description="Nucleophile" evidence="7">
    <location>
        <position position="137"/>
    </location>
</feature>
<dbReference type="GO" id="GO:0008360">
    <property type="term" value="P:regulation of cell shape"/>
    <property type="evidence" value="ECO:0007669"/>
    <property type="project" value="UniProtKB-UniRule"/>
</dbReference>
<evidence type="ECO:0000256" key="3">
    <source>
        <dbReference type="ARBA" id="ARBA00022679"/>
    </source>
</evidence>